<evidence type="ECO:0000313" key="2">
    <source>
        <dbReference type="EMBL" id="MBB1127270.1"/>
    </source>
</evidence>
<dbReference type="PROSITE" id="PS51257">
    <property type="entry name" value="PROKAR_LIPOPROTEIN"/>
    <property type="match status" value="1"/>
</dbReference>
<comment type="caution">
    <text evidence="2">The sequence shown here is derived from an EMBL/GenBank/DDBJ whole genome shotgun (WGS) entry which is preliminary data.</text>
</comment>
<sequence>MTRTVKLMTLTCAGVLSVSLLGGCATDQEARDSAKAAMDAANAAQACCDANEERINRMYQKIMSK</sequence>
<keyword evidence="3" id="KW-1185">Reference proteome</keyword>
<keyword evidence="1" id="KW-0732">Signal</keyword>
<evidence type="ECO:0000256" key="1">
    <source>
        <dbReference type="SAM" id="SignalP"/>
    </source>
</evidence>
<gene>
    <name evidence="2" type="ORF">HUK38_13715</name>
</gene>
<proteinExistence type="predicted"/>
<dbReference type="AlphaFoldDB" id="A0A839HH48"/>
<organism evidence="2 3">
    <name type="scientific">Thiospirillum jenense</name>
    <dbReference type="NCBI Taxonomy" id="1653858"/>
    <lineage>
        <taxon>Bacteria</taxon>
        <taxon>Pseudomonadati</taxon>
        <taxon>Pseudomonadota</taxon>
        <taxon>Gammaproteobacteria</taxon>
        <taxon>Chromatiales</taxon>
        <taxon>Chromatiaceae</taxon>
        <taxon>Thiospirillum</taxon>
    </lineage>
</organism>
<dbReference type="Proteomes" id="UP000548632">
    <property type="component" value="Unassembled WGS sequence"/>
</dbReference>
<evidence type="ECO:0008006" key="4">
    <source>
        <dbReference type="Google" id="ProtNLM"/>
    </source>
</evidence>
<name>A0A839HH48_9GAMM</name>
<feature type="chain" id="PRO_5033023916" description="Chromosome partition protein Smc" evidence="1">
    <location>
        <begin position="23"/>
        <end position="65"/>
    </location>
</feature>
<dbReference type="RefSeq" id="WP_182584898.1">
    <property type="nucleotide sequence ID" value="NZ_JABVCQ010000044.1"/>
</dbReference>
<accession>A0A839HH48</accession>
<dbReference type="EMBL" id="JABVCQ010000044">
    <property type="protein sequence ID" value="MBB1127270.1"/>
    <property type="molecule type" value="Genomic_DNA"/>
</dbReference>
<reference evidence="2 3" key="1">
    <citation type="journal article" date="2020" name="Arch. Microbiol.">
        <title>The genome sequence of the giant phototrophic gammaproteobacterium Thiospirillum jenense gives insight into its physiological properties and phylogenetic relationships.</title>
        <authorList>
            <person name="Imhoff J.F."/>
            <person name="Meyer T.E."/>
            <person name="Kyndt J.A."/>
        </authorList>
    </citation>
    <scope>NUCLEOTIDE SEQUENCE [LARGE SCALE GENOMIC DNA]</scope>
    <source>
        <strain evidence="2 3">DSM 216</strain>
    </source>
</reference>
<evidence type="ECO:0000313" key="3">
    <source>
        <dbReference type="Proteomes" id="UP000548632"/>
    </source>
</evidence>
<dbReference type="Pfam" id="PF11839">
    <property type="entry name" value="Alanine_zipper"/>
    <property type="match status" value="1"/>
</dbReference>
<feature type="signal peptide" evidence="1">
    <location>
        <begin position="1"/>
        <end position="22"/>
    </location>
</feature>
<protein>
    <recommendedName>
        <fullName evidence="4">Chromosome partition protein Smc</fullName>
    </recommendedName>
</protein>
<dbReference type="InterPro" id="IPR021793">
    <property type="entry name" value="Oprl"/>
</dbReference>